<reference evidence="2 3" key="1">
    <citation type="submission" date="2019-02" db="EMBL/GenBank/DDBJ databases">
        <title>Deep-cultivation of Planctomycetes and their phenomic and genomic characterization uncovers novel biology.</title>
        <authorList>
            <person name="Wiegand S."/>
            <person name="Jogler M."/>
            <person name="Boedeker C."/>
            <person name="Pinto D."/>
            <person name="Vollmers J."/>
            <person name="Rivas-Marin E."/>
            <person name="Kohn T."/>
            <person name="Peeters S.H."/>
            <person name="Heuer A."/>
            <person name="Rast P."/>
            <person name="Oberbeckmann S."/>
            <person name="Bunk B."/>
            <person name="Jeske O."/>
            <person name="Meyerdierks A."/>
            <person name="Storesund J.E."/>
            <person name="Kallscheuer N."/>
            <person name="Luecker S."/>
            <person name="Lage O.M."/>
            <person name="Pohl T."/>
            <person name="Merkel B.J."/>
            <person name="Hornburger P."/>
            <person name="Mueller R.-W."/>
            <person name="Bruemmer F."/>
            <person name="Labrenz M."/>
            <person name="Spormann A.M."/>
            <person name="Op den Camp H."/>
            <person name="Overmann J."/>
            <person name="Amann R."/>
            <person name="Jetten M.S.M."/>
            <person name="Mascher T."/>
            <person name="Medema M.H."/>
            <person name="Devos D.P."/>
            <person name="Kaster A.-K."/>
            <person name="Ovreas L."/>
            <person name="Rohde M."/>
            <person name="Galperin M.Y."/>
            <person name="Jogler C."/>
        </authorList>
    </citation>
    <scope>NUCLEOTIDE SEQUENCE [LARGE SCALE GENOMIC DNA]</scope>
    <source>
        <strain evidence="2 3">HG15A2</strain>
    </source>
</reference>
<dbReference type="PANTHER" id="PTHR30203:SF33">
    <property type="entry name" value="BLR4455 PROTEIN"/>
    <property type="match status" value="1"/>
</dbReference>
<dbReference type="EMBL" id="CP036263">
    <property type="protein sequence ID" value="QDT00350.1"/>
    <property type="molecule type" value="Genomic_DNA"/>
</dbReference>
<feature type="coiled-coil region" evidence="1">
    <location>
        <begin position="445"/>
        <end position="472"/>
    </location>
</feature>
<dbReference type="InterPro" id="IPR010131">
    <property type="entry name" value="MdtP/NodT-like"/>
</dbReference>
<keyword evidence="3" id="KW-1185">Reference proteome</keyword>
<gene>
    <name evidence="2" type="ORF">HG15A2_36860</name>
</gene>
<keyword evidence="1" id="KW-0175">Coiled coil</keyword>
<name>A0A517MZN9_9BACT</name>
<dbReference type="KEGG" id="amob:HG15A2_36860"/>
<dbReference type="OrthoDB" id="235971at2"/>
<proteinExistence type="predicted"/>
<dbReference type="SUPFAM" id="SSF56954">
    <property type="entry name" value="Outer membrane efflux proteins (OEP)"/>
    <property type="match status" value="2"/>
</dbReference>
<protein>
    <submittedName>
        <fullName evidence="2">Outer membrane efflux protein</fullName>
    </submittedName>
</protein>
<dbReference type="RefSeq" id="WP_145061793.1">
    <property type="nucleotide sequence ID" value="NZ_CP036263.1"/>
</dbReference>
<dbReference type="Gene3D" id="1.20.1600.10">
    <property type="entry name" value="Outer membrane efflux proteins (OEP)"/>
    <property type="match status" value="2"/>
</dbReference>
<sequence length="918" mass="101829">MKRYYPLPLLLLLFAATGCQPSKYRQRADADANCLTAQKANVLGSLPDDFHIKIDPRSRMFDPYDPDCEPMPPDDPLSHLYMECVDCKKGSKCWRCLPETPFVENPEWLTFIPRNERGALQLDSREAVSTALLHSPRYQSELEELFLSALDVSFERFRFDTQFYGGSDVFFTADGRDRSGTADSSSLLAVSPSRPGNSFRAERLTATGGQLVVGMANSLVWQFAGPDDYSSNSFLDFSLVQPLLRGAGRTRVLERLTISERALLANVRSMERYRRGFYLSILTGADAGQGASRRGGFFGGSGLEGFSGVGGGGFGNVGNFSGFGGNGGNGGGGGFTGGAGAQGAGGFLGLLQSAQQISNQRANVAALRESYDQLQASYDAGRIDRFQVELAQQALYNAQSQLLTSETVYQSSLDFFKISLGLPPDLPVEIKDPLLDQFQLVDPNLEAVQSEVSELLAELRVLRAELADSNEQEGGGDTDAEPLLVDLDWGEEISHLRDKVEQHLGIIENDFTKFEASLPARKKALASLELRNDAREANIDPALFDIQRLEARAKKRQAEFLRAQRQLAEIWKSLEQVSAEGSEPQQLRLTVEGLTKLSSTLLELSLVQAGTRLEGIAFEPSEITPEQALQIASAYRRDWQNARAQLVDTWRLIYFNANDLKSDFGLVFNGDIGNVGDNPFRLRDTRGRLRVGLQFDPPITRLAERNIYRQSLIEYQQARRSYYQFRDGIAVGLRGTIRQLRLNEVNFELRRAAVLVAISQVDLTQLRLSEPPKPEVEAQFGATTARDLVQSLSDLLNVQNDFLSVWVNYEVQRLNLEHDLGLMELDPSGLRIEQQIPYRALLAELCVPTDPPALPGEADLELPESIVPPAEQLPKPIEELKLEQPDTLDRANWVQPAGYWEPASTERLRSLPPVVGEE</sequence>
<dbReference type="Proteomes" id="UP000319852">
    <property type="component" value="Chromosome"/>
</dbReference>
<dbReference type="PROSITE" id="PS51257">
    <property type="entry name" value="PROKAR_LIPOPROTEIN"/>
    <property type="match status" value="1"/>
</dbReference>
<accession>A0A517MZN9</accession>
<dbReference type="AlphaFoldDB" id="A0A517MZN9"/>
<evidence type="ECO:0000313" key="2">
    <source>
        <dbReference type="EMBL" id="QDT00350.1"/>
    </source>
</evidence>
<evidence type="ECO:0000256" key="1">
    <source>
        <dbReference type="SAM" id="Coils"/>
    </source>
</evidence>
<organism evidence="2 3">
    <name type="scientific">Adhaeretor mobilis</name>
    <dbReference type="NCBI Taxonomy" id="1930276"/>
    <lineage>
        <taxon>Bacteria</taxon>
        <taxon>Pseudomonadati</taxon>
        <taxon>Planctomycetota</taxon>
        <taxon>Planctomycetia</taxon>
        <taxon>Pirellulales</taxon>
        <taxon>Lacipirellulaceae</taxon>
        <taxon>Adhaeretor</taxon>
    </lineage>
</organism>
<dbReference type="PANTHER" id="PTHR30203">
    <property type="entry name" value="OUTER MEMBRANE CATION EFFLUX PROTEIN"/>
    <property type="match status" value="1"/>
</dbReference>
<evidence type="ECO:0000313" key="3">
    <source>
        <dbReference type="Proteomes" id="UP000319852"/>
    </source>
</evidence>
<dbReference type="GO" id="GO:0015562">
    <property type="term" value="F:efflux transmembrane transporter activity"/>
    <property type="evidence" value="ECO:0007669"/>
    <property type="project" value="InterPro"/>
</dbReference>